<dbReference type="SMART" id="SM00659">
    <property type="entry name" value="RPOLCX"/>
    <property type="match status" value="1"/>
</dbReference>
<evidence type="ECO:0000256" key="1">
    <source>
        <dbReference type="ARBA" id="ARBA00004123"/>
    </source>
</evidence>
<dbReference type="SUPFAM" id="SSF63393">
    <property type="entry name" value="RNA polymerase subunits"/>
    <property type="match status" value="1"/>
</dbReference>
<evidence type="ECO:0008006" key="8">
    <source>
        <dbReference type="Google" id="ProtNLM"/>
    </source>
</evidence>
<proteinExistence type="inferred from homology"/>
<dbReference type="AlphaFoldDB" id="A0AAE1NSR9"/>
<dbReference type="InterPro" id="IPR039747">
    <property type="entry name" value="RPABC4"/>
</dbReference>
<keyword evidence="7" id="KW-1185">Reference proteome</keyword>
<evidence type="ECO:0000313" key="7">
    <source>
        <dbReference type="Proteomes" id="UP001292094"/>
    </source>
</evidence>
<protein>
    <recommendedName>
        <fullName evidence="8">DNA-directed RNA polymerases I, II, and III subunit RPABC4</fullName>
    </recommendedName>
</protein>
<comment type="similarity">
    <text evidence="5">Belongs to the archaeal Rpo12/eukaryotic RPC10 RNA polymerase subunit family.</text>
</comment>
<dbReference type="GO" id="GO:0003899">
    <property type="term" value="F:DNA-directed RNA polymerase activity"/>
    <property type="evidence" value="ECO:0007669"/>
    <property type="project" value="InterPro"/>
</dbReference>
<keyword evidence="2" id="KW-0479">Metal-binding</keyword>
<evidence type="ECO:0000256" key="3">
    <source>
        <dbReference type="ARBA" id="ARBA00022833"/>
    </source>
</evidence>
<dbReference type="InterPro" id="IPR006591">
    <property type="entry name" value="RNAP_P/RPABC4"/>
</dbReference>
<comment type="caution">
    <text evidence="6">The sequence shown here is derived from an EMBL/GenBank/DDBJ whole genome shotgun (WGS) entry which is preliminary data.</text>
</comment>
<dbReference type="EMBL" id="JAWZYT010004269">
    <property type="protein sequence ID" value="KAK4294520.1"/>
    <property type="molecule type" value="Genomic_DNA"/>
</dbReference>
<comment type="subcellular location">
    <subcellularLocation>
        <location evidence="1">Nucleus</location>
    </subcellularLocation>
</comment>
<dbReference type="GO" id="GO:0005736">
    <property type="term" value="C:RNA polymerase I complex"/>
    <property type="evidence" value="ECO:0007669"/>
    <property type="project" value="TreeGrafter"/>
</dbReference>
<dbReference type="GO" id="GO:0006351">
    <property type="term" value="P:DNA-templated transcription"/>
    <property type="evidence" value="ECO:0007669"/>
    <property type="project" value="InterPro"/>
</dbReference>
<gene>
    <name evidence="6" type="ORF">Pmani_032862</name>
</gene>
<dbReference type="GO" id="GO:0005665">
    <property type="term" value="C:RNA polymerase II, core complex"/>
    <property type="evidence" value="ECO:0007669"/>
    <property type="project" value="TreeGrafter"/>
</dbReference>
<dbReference type="Pfam" id="PF03604">
    <property type="entry name" value="Zn_ribbon_RPAB4"/>
    <property type="match status" value="1"/>
</dbReference>
<evidence type="ECO:0000313" key="6">
    <source>
        <dbReference type="EMBL" id="KAK4294520.1"/>
    </source>
</evidence>
<dbReference type="PANTHER" id="PTHR12056:SF2">
    <property type="entry name" value="GEO11084P1"/>
    <property type="match status" value="1"/>
</dbReference>
<dbReference type="FunFam" id="2.20.28.30:FF:000002">
    <property type="entry name" value="DNA-directed RNA polymerases II, IV and V subunit 12"/>
    <property type="match status" value="1"/>
</dbReference>
<dbReference type="Proteomes" id="UP001292094">
    <property type="component" value="Unassembled WGS sequence"/>
</dbReference>
<dbReference type="PANTHER" id="PTHR12056">
    <property type="entry name" value="DNA-DIRECTED RNA POLYMERASES I, II, AND III"/>
    <property type="match status" value="1"/>
</dbReference>
<dbReference type="GO" id="GO:0008270">
    <property type="term" value="F:zinc ion binding"/>
    <property type="evidence" value="ECO:0007669"/>
    <property type="project" value="InterPro"/>
</dbReference>
<keyword evidence="3" id="KW-0862">Zinc</keyword>
<reference evidence="6" key="1">
    <citation type="submission" date="2023-11" db="EMBL/GenBank/DDBJ databases">
        <title>Genome assemblies of two species of porcelain crab, Petrolisthes cinctipes and Petrolisthes manimaculis (Anomura: Porcellanidae).</title>
        <authorList>
            <person name="Angst P."/>
        </authorList>
    </citation>
    <scope>NUCLEOTIDE SEQUENCE</scope>
    <source>
        <strain evidence="6">PB745_02</strain>
        <tissue evidence="6">Gill</tissue>
    </source>
</reference>
<evidence type="ECO:0000256" key="2">
    <source>
        <dbReference type="ARBA" id="ARBA00022723"/>
    </source>
</evidence>
<organism evidence="6 7">
    <name type="scientific">Petrolisthes manimaculis</name>
    <dbReference type="NCBI Taxonomy" id="1843537"/>
    <lineage>
        <taxon>Eukaryota</taxon>
        <taxon>Metazoa</taxon>
        <taxon>Ecdysozoa</taxon>
        <taxon>Arthropoda</taxon>
        <taxon>Crustacea</taxon>
        <taxon>Multicrustacea</taxon>
        <taxon>Malacostraca</taxon>
        <taxon>Eumalacostraca</taxon>
        <taxon>Eucarida</taxon>
        <taxon>Decapoda</taxon>
        <taxon>Pleocyemata</taxon>
        <taxon>Anomura</taxon>
        <taxon>Galatheoidea</taxon>
        <taxon>Porcellanidae</taxon>
        <taxon>Petrolisthes</taxon>
    </lineage>
</organism>
<evidence type="ECO:0000256" key="4">
    <source>
        <dbReference type="ARBA" id="ARBA00023242"/>
    </source>
</evidence>
<keyword evidence="4" id="KW-0539">Nucleus</keyword>
<dbReference type="Gene3D" id="2.20.28.30">
    <property type="entry name" value="RNA polymerase ii, chain L"/>
    <property type="match status" value="1"/>
</dbReference>
<dbReference type="GO" id="GO:0003677">
    <property type="term" value="F:DNA binding"/>
    <property type="evidence" value="ECO:0007669"/>
    <property type="project" value="InterPro"/>
</dbReference>
<sequence>MEANTSTEKPDKPEPPKVVAMVYVCGECHAENEMRPRDPVRCRSCGYRILYKYKKRTTRLIVFDAR</sequence>
<evidence type="ECO:0000256" key="5">
    <source>
        <dbReference type="ARBA" id="ARBA00025770"/>
    </source>
</evidence>
<name>A0AAE1NSR9_9EUCA</name>
<accession>A0AAE1NSR9</accession>
<dbReference type="GO" id="GO:0005666">
    <property type="term" value="C:RNA polymerase III complex"/>
    <property type="evidence" value="ECO:0007669"/>
    <property type="project" value="TreeGrafter"/>
</dbReference>
<dbReference type="InterPro" id="IPR029040">
    <property type="entry name" value="RPABC4/Spt4"/>
</dbReference>